<evidence type="ECO:0000313" key="4">
    <source>
        <dbReference type="EMBL" id="SHJ22433.1"/>
    </source>
</evidence>
<reference evidence="4 5" key="1">
    <citation type="submission" date="2016-11" db="EMBL/GenBank/DDBJ databases">
        <authorList>
            <person name="Jaros S."/>
            <person name="Januszkiewicz K."/>
            <person name="Wedrychowicz H."/>
        </authorList>
    </citation>
    <scope>NUCLEOTIDE SEQUENCE [LARGE SCALE GENOMIC DNA]</scope>
    <source>
        <strain evidence="4 5">DSM 15970</strain>
    </source>
</reference>
<evidence type="ECO:0000259" key="2">
    <source>
        <dbReference type="SMART" id="SM00849"/>
    </source>
</evidence>
<dbReference type="PANTHER" id="PTHR11203:SF37">
    <property type="entry name" value="INTEGRATOR COMPLEX SUBUNIT 11"/>
    <property type="match status" value="1"/>
</dbReference>
<dbReference type="SMART" id="SM00849">
    <property type="entry name" value="Lactamase_B"/>
    <property type="match status" value="1"/>
</dbReference>
<dbReference type="Proteomes" id="UP000184342">
    <property type="component" value="Unassembled WGS sequence"/>
</dbReference>
<dbReference type="PANTHER" id="PTHR11203">
    <property type="entry name" value="CLEAVAGE AND POLYADENYLATION SPECIFICITY FACTOR FAMILY MEMBER"/>
    <property type="match status" value="1"/>
</dbReference>
<name>A0A1M6HJQ5_9FIRM</name>
<dbReference type="STRING" id="1122934.SAMN02745691_01552"/>
<dbReference type="OrthoDB" id="9803916at2"/>
<sequence>MKLTFIGAAHEVTGSCYYLEACGKKILVDCGMEQGMDFYVNQNLPVPESEIDAVLLTHAHIDHSGNLPLLYKKGFRGKVYATGATYDLCEIMLRDSAHIQMTEAEWKNRKRKRSGDTFVEPAYTDEDAREVVRLFVSVSYKEIVSPFEGIKVCYNDAGHLLGSSSIEVWITEADVTKKIVFSGDIGNIHKPLLKRPQYIEEADYVVMESTYGDRKHVKNPDYVAELSKIIQTTFDRGGNVVIPSFAVGRTQELLYFIHQIKDAQLVKGYGDFKVYVDSPLANEATRIYEENMFGYFDQATLDIIRSGENPIAFKGLITSITTADSMAINMDNDPKVIISASGMCEAGRIRHHLKHNLWRKESTILFVGHQAGGTLGRMILDGVPQVKLFGELIKINAEIRTLAGISSHADMECLIFWLRKFKVKPQKVFVVHGEGNVVESFSELLRSEYGYDVYAPYSGAIYDLAADAVLKEGTAIELIKGEHGDKKAESRQRTDSVFEHLVTAGRRLSEVIQTNRDGANKDLSRFERQILDLIDQWER</sequence>
<dbReference type="InterPro" id="IPR001279">
    <property type="entry name" value="Metallo-B-lactamas"/>
</dbReference>
<dbReference type="InterPro" id="IPR022712">
    <property type="entry name" value="Beta_Casp"/>
</dbReference>
<feature type="domain" description="Metallo-beta-lactamase" evidence="2">
    <location>
        <begin position="13"/>
        <end position="245"/>
    </location>
</feature>
<proteinExistence type="predicted"/>
<evidence type="ECO:0000259" key="3">
    <source>
        <dbReference type="SMART" id="SM01027"/>
    </source>
</evidence>
<gene>
    <name evidence="4" type="ORF">SAMN02745691_01552</name>
</gene>
<dbReference type="SMART" id="SM01027">
    <property type="entry name" value="Beta-Casp"/>
    <property type="match status" value="1"/>
</dbReference>
<dbReference type="SUPFAM" id="SSF56281">
    <property type="entry name" value="Metallo-hydrolase/oxidoreductase"/>
    <property type="match status" value="1"/>
</dbReference>
<keyword evidence="1" id="KW-0378">Hydrolase</keyword>
<dbReference type="InterPro" id="IPR036866">
    <property type="entry name" value="RibonucZ/Hydroxyglut_hydro"/>
</dbReference>
<dbReference type="Pfam" id="PF00753">
    <property type="entry name" value="Lactamase_B"/>
    <property type="match status" value="1"/>
</dbReference>
<dbReference type="GO" id="GO:0004521">
    <property type="term" value="F:RNA endonuclease activity"/>
    <property type="evidence" value="ECO:0007669"/>
    <property type="project" value="TreeGrafter"/>
</dbReference>
<accession>A0A1M6HJQ5</accession>
<dbReference type="Gene3D" id="3.60.15.10">
    <property type="entry name" value="Ribonuclease Z/Hydroxyacylglutathione hydrolase-like"/>
    <property type="match status" value="1"/>
</dbReference>
<evidence type="ECO:0000256" key="1">
    <source>
        <dbReference type="ARBA" id="ARBA00022801"/>
    </source>
</evidence>
<dbReference type="EMBL" id="FQYT01000015">
    <property type="protein sequence ID" value="SHJ22433.1"/>
    <property type="molecule type" value="Genomic_DNA"/>
</dbReference>
<protein>
    <submittedName>
        <fullName evidence="4">Metallo-beta-lactamase family protein</fullName>
    </submittedName>
</protein>
<keyword evidence="5" id="KW-1185">Reference proteome</keyword>
<dbReference type="InterPro" id="IPR050698">
    <property type="entry name" value="MBL"/>
</dbReference>
<dbReference type="RefSeq" id="WP_073993800.1">
    <property type="nucleotide sequence ID" value="NZ_FQYT01000015.1"/>
</dbReference>
<evidence type="ECO:0000313" key="5">
    <source>
        <dbReference type="Proteomes" id="UP000184342"/>
    </source>
</evidence>
<dbReference type="Pfam" id="PF10996">
    <property type="entry name" value="Beta-Casp"/>
    <property type="match status" value="1"/>
</dbReference>
<organism evidence="4 5">
    <name type="scientific">Parasporobacterium paucivorans DSM 15970</name>
    <dbReference type="NCBI Taxonomy" id="1122934"/>
    <lineage>
        <taxon>Bacteria</taxon>
        <taxon>Bacillati</taxon>
        <taxon>Bacillota</taxon>
        <taxon>Clostridia</taxon>
        <taxon>Lachnospirales</taxon>
        <taxon>Lachnospiraceae</taxon>
        <taxon>Parasporobacterium</taxon>
    </lineage>
</organism>
<feature type="domain" description="Beta-Casp" evidence="3">
    <location>
        <begin position="250"/>
        <end position="379"/>
    </location>
</feature>
<dbReference type="GO" id="GO:0016787">
    <property type="term" value="F:hydrolase activity"/>
    <property type="evidence" value="ECO:0007669"/>
    <property type="project" value="UniProtKB-KW"/>
</dbReference>
<dbReference type="Pfam" id="PF07521">
    <property type="entry name" value="RMMBL"/>
    <property type="match status" value="1"/>
</dbReference>
<dbReference type="InterPro" id="IPR011108">
    <property type="entry name" value="RMMBL"/>
</dbReference>
<dbReference type="AlphaFoldDB" id="A0A1M6HJQ5"/>
<dbReference type="Gene3D" id="3.40.50.10890">
    <property type="match status" value="1"/>
</dbReference>
<dbReference type="CDD" id="cd16295">
    <property type="entry name" value="TTHA0252-CPSF-like_MBL-fold"/>
    <property type="match status" value="1"/>
</dbReference>